<reference evidence="1 2" key="1">
    <citation type="journal article" date="2023" name="J. Hered.">
        <title>Chromosome-level genome of the wood stork (Mycteria americana) provides insight into avian chromosome evolution.</title>
        <authorList>
            <person name="Flamio R. Jr."/>
            <person name="Ramstad K.M."/>
        </authorList>
    </citation>
    <scope>NUCLEOTIDE SEQUENCE [LARGE SCALE GENOMIC DNA]</scope>
    <source>
        <strain evidence="1">JAX WOST 10</strain>
    </source>
</reference>
<evidence type="ECO:0000313" key="1">
    <source>
        <dbReference type="EMBL" id="KAK4830834.1"/>
    </source>
</evidence>
<proteinExistence type="predicted"/>
<evidence type="ECO:0000313" key="2">
    <source>
        <dbReference type="Proteomes" id="UP001333110"/>
    </source>
</evidence>
<comment type="caution">
    <text evidence="1">The sequence shown here is derived from an EMBL/GenBank/DDBJ whole genome shotgun (WGS) entry which is preliminary data.</text>
</comment>
<gene>
    <name evidence="1" type="ORF">QYF61_013763</name>
</gene>
<dbReference type="EMBL" id="JAUNZN010000001">
    <property type="protein sequence ID" value="KAK4830834.1"/>
    <property type="molecule type" value="Genomic_DNA"/>
</dbReference>
<dbReference type="AlphaFoldDB" id="A0AAN7NST2"/>
<protein>
    <recommendedName>
        <fullName evidence="3">Reverse transcriptase domain-containing protein</fullName>
    </recommendedName>
</protein>
<organism evidence="1 2">
    <name type="scientific">Mycteria americana</name>
    <name type="common">Wood stork</name>
    <dbReference type="NCBI Taxonomy" id="33587"/>
    <lineage>
        <taxon>Eukaryota</taxon>
        <taxon>Metazoa</taxon>
        <taxon>Chordata</taxon>
        <taxon>Craniata</taxon>
        <taxon>Vertebrata</taxon>
        <taxon>Euteleostomi</taxon>
        <taxon>Archelosauria</taxon>
        <taxon>Archosauria</taxon>
        <taxon>Dinosauria</taxon>
        <taxon>Saurischia</taxon>
        <taxon>Theropoda</taxon>
        <taxon>Coelurosauria</taxon>
        <taxon>Aves</taxon>
        <taxon>Neognathae</taxon>
        <taxon>Neoaves</taxon>
        <taxon>Aequornithes</taxon>
        <taxon>Ciconiiformes</taxon>
        <taxon>Ciconiidae</taxon>
        <taxon>Mycteria</taxon>
    </lineage>
</organism>
<dbReference type="PANTHER" id="PTHR33332">
    <property type="entry name" value="REVERSE TRANSCRIPTASE DOMAIN-CONTAINING PROTEIN"/>
    <property type="match status" value="1"/>
</dbReference>
<dbReference type="Proteomes" id="UP001333110">
    <property type="component" value="Unassembled WGS sequence"/>
</dbReference>
<name>A0AAN7NST2_MYCAM</name>
<sequence>MEQILLEAMLKHMEDREVIRDSQDGFTKGKSCLTNLEAFYDGVTASVDKGRAMDVIYLDFCKAFDMVPHNILAARLERDGSDGWTVRWIRNCLDGCVHLTVKTYSQWPAGRGRSPEEATEMIMGLQHLSHEERLRKLELSGLEKTRLRGDLIAAFQYIKGACKKDGERLFTKCCSNRRGNGFKPKEGRFRLDIRKKCFTLRVVKHWNRLPREVVDAPSPEVFKVRLDRALSNLI</sequence>
<evidence type="ECO:0008006" key="3">
    <source>
        <dbReference type="Google" id="ProtNLM"/>
    </source>
</evidence>
<keyword evidence="2" id="KW-1185">Reference proteome</keyword>
<accession>A0AAN7NST2</accession>